<dbReference type="AlphaFoldDB" id="A0A4R3K4U1"/>
<dbReference type="Pfam" id="PF00149">
    <property type="entry name" value="Metallophos"/>
    <property type="match status" value="1"/>
</dbReference>
<name>A0A4R3K4U1_9FIRM</name>
<feature type="transmembrane region" description="Helical" evidence="1">
    <location>
        <begin position="107"/>
        <end position="128"/>
    </location>
</feature>
<feature type="transmembrane region" description="Helical" evidence="1">
    <location>
        <begin position="6"/>
        <end position="23"/>
    </location>
</feature>
<proteinExistence type="predicted"/>
<dbReference type="SUPFAM" id="SSF56300">
    <property type="entry name" value="Metallo-dependent phosphatases"/>
    <property type="match status" value="1"/>
</dbReference>
<accession>A0A4R3K4U1</accession>
<dbReference type="GO" id="GO:0016787">
    <property type="term" value="F:hydrolase activity"/>
    <property type="evidence" value="ECO:0007669"/>
    <property type="project" value="InterPro"/>
</dbReference>
<keyword evidence="1" id="KW-1133">Transmembrane helix</keyword>
<dbReference type="Gene3D" id="3.60.21.10">
    <property type="match status" value="1"/>
</dbReference>
<organism evidence="3 4">
    <name type="scientific">Pectinatus cerevisiiphilus</name>
    <dbReference type="NCBI Taxonomy" id="86956"/>
    <lineage>
        <taxon>Bacteria</taxon>
        <taxon>Bacillati</taxon>
        <taxon>Bacillota</taxon>
        <taxon>Negativicutes</taxon>
        <taxon>Selenomonadales</taxon>
        <taxon>Selenomonadaceae</taxon>
        <taxon>Pectinatus</taxon>
    </lineage>
</organism>
<dbReference type="PANTHER" id="PTHR31302:SF0">
    <property type="entry name" value="TRANSMEMBRANE PROTEIN WITH METALLOPHOSPHOESTERASE DOMAIN"/>
    <property type="match status" value="1"/>
</dbReference>
<evidence type="ECO:0000259" key="2">
    <source>
        <dbReference type="Pfam" id="PF00149"/>
    </source>
</evidence>
<feature type="transmembrane region" description="Helical" evidence="1">
    <location>
        <begin position="30"/>
        <end position="51"/>
    </location>
</feature>
<gene>
    <name evidence="3" type="ORF">EDC37_11320</name>
</gene>
<evidence type="ECO:0000313" key="4">
    <source>
        <dbReference type="Proteomes" id="UP000295188"/>
    </source>
</evidence>
<dbReference type="PANTHER" id="PTHR31302">
    <property type="entry name" value="TRANSMEMBRANE PROTEIN WITH METALLOPHOSPHOESTERASE DOMAIN-RELATED"/>
    <property type="match status" value="1"/>
</dbReference>
<evidence type="ECO:0000313" key="3">
    <source>
        <dbReference type="EMBL" id="TCS77783.1"/>
    </source>
</evidence>
<feature type="transmembrane region" description="Helical" evidence="1">
    <location>
        <begin position="71"/>
        <end position="95"/>
    </location>
</feature>
<dbReference type="RefSeq" id="WP_132550514.1">
    <property type="nucleotide sequence ID" value="NZ_SMAA01000013.1"/>
</dbReference>
<comment type="caution">
    <text evidence="3">The sequence shown here is derived from an EMBL/GenBank/DDBJ whole genome shotgun (WGS) entry which is preliminary data.</text>
</comment>
<keyword evidence="1" id="KW-0812">Transmembrane</keyword>
<evidence type="ECO:0000256" key="1">
    <source>
        <dbReference type="SAM" id="Phobius"/>
    </source>
</evidence>
<dbReference type="EMBL" id="SMAA01000013">
    <property type="protein sequence ID" value="TCS77783.1"/>
    <property type="molecule type" value="Genomic_DNA"/>
</dbReference>
<sequence>MKKRPMFFIFICLAGMLIGIGQWCMYKQGLAFFAIPWSIIPFLLLPIIFTLPNIIKNQFSVPISKFLSYLGGYWLIFFYYSLYLLLLYALAYIFTGIFQLRAYWPEFSAKLISAGFFVIIFLIVWGNWNAFHHVCRHITIRTTKPLTKNYTIAFISDIHLGAMLGKSFAQKLTQKINMQKPDIVLFGGDIIDGNLDLVIREGSYRNLKNIIAPLGKFAVYGNHDYFGGDLTKEQQLFSSVGVEFLQNQTTLIDNSVKITGLDDYLYNPTPVPPIKNETAAFFHILLEHEPYQITPAAAADYDLYLAGHTHAGQFYPDRLITKRIYVLDYGCKIFNKMTAIVSNGYGFWGTPIRLGPLPEIVLIHLQKK</sequence>
<dbReference type="InterPro" id="IPR051158">
    <property type="entry name" value="Metallophosphoesterase_sf"/>
</dbReference>
<keyword evidence="4" id="KW-1185">Reference proteome</keyword>
<dbReference type="InterPro" id="IPR029052">
    <property type="entry name" value="Metallo-depent_PP-like"/>
</dbReference>
<feature type="domain" description="Calcineurin-like phosphoesterase" evidence="2">
    <location>
        <begin position="151"/>
        <end position="311"/>
    </location>
</feature>
<reference evidence="3 4" key="1">
    <citation type="submission" date="2019-03" db="EMBL/GenBank/DDBJ databases">
        <title>Genomic Encyclopedia of Type Strains, Phase IV (KMG-IV): sequencing the most valuable type-strain genomes for metagenomic binning, comparative biology and taxonomic classification.</title>
        <authorList>
            <person name="Goeker M."/>
        </authorList>
    </citation>
    <scope>NUCLEOTIDE SEQUENCE [LARGE SCALE GENOMIC DNA]</scope>
    <source>
        <strain evidence="3 4">DSM 20467</strain>
    </source>
</reference>
<dbReference type="OrthoDB" id="9780884at2"/>
<dbReference type="InterPro" id="IPR004843">
    <property type="entry name" value="Calcineurin-like_PHP"/>
</dbReference>
<keyword evidence="1" id="KW-0472">Membrane</keyword>
<protein>
    <recommendedName>
        <fullName evidence="2">Calcineurin-like phosphoesterase domain-containing protein</fullName>
    </recommendedName>
</protein>
<dbReference type="Proteomes" id="UP000295188">
    <property type="component" value="Unassembled WGS sequence"/>
</dbReference>